<keyword evidence="2" id="KW-1185">Reference proteome</keyword>
<proteinExistence type="predicted"/>
<protein>
    <submittedName>
        <fullName evidence="1">Uncharacterized protein</fullName>
    </submittedName>
</protein>
<name>A0ACB8XLE3_ARCLA</name>
<gene>
    <name evidence="1" type="ORF">L6452_43285</name>
</gene>
<organism evidence="1 2">
    <name type="scientific">Arctium lappa</name>
    <name type="common">Greater burdock</name>
    <name type="synonym">Lappa major</name>
    <dbReference type="NCBI Taxonomy" id="4217"/>
    <lineage>
        <taxon>Eukaryota</taxon>
        <taxon>Viridiplantae</taxon>
        <taxon>Streptophyta</taxon>
        <taxon>Embryophyta</taxon>
        <taxon>Tracheophyta</taxon>
        <taxon>Spermatophyta</taxon>
        <taxon>Magnoliopsida</taxon>
        <taxon>eudicotyledons</taxon>
        <taxon>Gunneridae</taxon>
        <taxon>Pentapetalae</taxon>
        <taxon>asterids</taxon>
        <taxon>campanulids</taxon>
        <taxon>Asterales</taxon>
        <taxon>Asteraceae</taxon>
        <taxon>Carduoideae</taxon>
        <taxon>Cardueae</taxon>
        <taxon>Arctiinae</taxon>
        <taxon>Arctium</taxon>
    </lineage>
</organism>
<reference evidence="2" key="1">
    <citation type="journal article" date="2022" name="Mol. Ecol. Resour.">
        <title>The genomes of chicory, endive, great burdock and yacon provide insights into Asteraceae palaeo-polyploidization history and plant inulin production.</title>
        <authorList>
            <person name="Fan W."/>
            <person name="Wang S."/>
            <person name="Wang H."/>
            <person name="Wang A."/>
            <person name="Jiang F."/>
            <person name="Liu H."/>
            <person name="Zhao H."/>
            <person name="Xu D."/>
            <person name="Zhang Y."/>
        </authorList>
    </citation>
    <scope>NUCLEOTIDE SEQUENCE [LARGE SCALE GENOMIC DNA]</scope>
    <source>
        <strain evidence="2">cv. Niubang</strain>
    </source>
</reference>
<reference evidence="1 2" key="2">
    <citation type="journal article" date="2022" name="Mol. Ecol. Resour.">
        <title>The genomes of chicory, endive, great burdock and yacon provide insights into Asteraceae paleo-polyploidization history and plant inulin production.</title>
        <authorList>
            <person name="Fan W."/>
            <person name="Wang S."/>
            <person name="Wang H."/>
            <person name="Wang A."/>
            <person name="Jiang F."/>
            <person name="Liu H."/>
            <person name="Zhao H."/>
            <person name="Xu D."/>
            <person name="Zhang Y."/>
        </authorList>
    </citation>
    <scope>NUCLEOTIDE SEQUENCE [LARGE SCALE GENOMIC DNA]</scope>
    <source>
        <strain evidence="2">cv. Niubang</strain>
    </source>
</reference>
<dbReference type="EMBL" id="CM042063">
    <property type="protein sequence ID" value="KAI3668208.1"/>
    <property type="molecule type" value="Genomic_DNA"/>
</dbReference>
<dbReference type="Proteomes" id="UP001055879">
    <property type="component" value="Linkage Group LG17"/>
</dbReference>
<accession>A0ACB8XLE3</accession>
<evidence type="ECO:0000313" key="2">
    <source>
        <dbReference type="Proteomes" id="UP001055879"/>
    </source>
</evidence>
<comment type="caution">
    <text evidence="1">The sequence shown here is derived from an EMBL/GenBank/DDBJ whole genome shotgun (WGS) entry which is preliminary data.</text>
</comment>
<sequence>MTTVRPSYESLGKSKVVIEELPIQVSPEMKRSRKPVKSFVSSSCKKQLLLKYIDTRVGPGIEVGEQPNKQGNLGETRVGVQSTKEGDIPNVVDETGVGLQGNFGETRVGVQGNFGETGVGVQAAEDSHIPNVVDETGVGDIPKVELIVMSY</sequence>
<evidence type="ECO:0000313" key="1">
    <source>
        <dbReference type="EMBL" id="KAI3668208.1"/>
    </source>
</evidence>